<evidence type="ECO:0008006" key="2">
    <source>
        <dbReference type="Google" id="ProtNLM"/>
    </source>
</evidence>
<protein>
    <recommendedName>
        <fullName evidence="2">Cytochrome c domain-containing protein</fullName>
    </recommendedName>
</protein>
<dbReference type="AlphaFoldDB" id="A0A382YH99"/>
<gene>
    <name evidence="1" type="ORF">METZ01_LOCUS435203</name>
</gene>
<evidence type="ECO:0000313" key="1">
    <source>
        <dbReference type="EMBL" id="SVD82349.1"/>
    </source>
</evidence>
<reference evidence="1" key="1">
    <citation type="submission" date="2018-05" db="EMBL/GenBank/DDBJ databases">
        <authorList>
            <person name="Lanie J.A."/>
            <person name="Ng W.-L."/>
            <person name="Kazmierczak K.M."/>
            <person name="Andrzejewski T.M."/>
            <person name="Davidsen T.M."/>
            <person name="Wayne K.J."/>
            <person name="Tettelin H."/>
            <person name="Glass J.I."/>
            <person name="Rusch D."/>
            <person name="Podicherti R."/>
            <person name="Tsui H.-C.T."/>
            <person name="Winkler M.E."/>
        </authorList>
    </citation>
    <scope>NUCLEOTIDE SEQUENCE</scope>
</reference>
<proteinExistence type="predicted"/>
<accession>A0A382YH99</accession>
<dbReference type="GO" id="GO:0009055">
    <property type="term" value="F:electron transfer activity"/>
    <property type="evidence" value="ECO:0007669"/>
    <property type="project" value="InterPro"/>
</dbReference>
<organism evidence="1">
    <name type="scientific">marine metagenome</name>
    <dbReference type="NCBI Taxonomy" id="408172"/>
    <lineage>
        <taxon>unclassified sequences</taxon>
        <taxon>metagenomes</taxon>
        <taxon>ecological metagenomes</taxon>
    </lineage>
</organism>
<dbReference type="GO" id="GO:0020037">
    <property type="term" value="F:heme binding"/>
    <property type="evidence" value="ECO:0007669"/>
    <property type="project" value="InterPro"/>
</dbReference>
<dbReference type="EMBL" id="UINC01175634">
    <property type="protein sequence ID" value="SVD82349.1"/>
    <property type="molecule type" value="Genomic_DNA"/>
</dbReference>
<sequence>MRFRVVLFTLLLVPGGVVAQAPIGYPVANLAQVMRSTYFPNANIIFDVQMRDPEAPAETTAPDGTVSSTFSSIYTGWQLVENAGLMLAEGSTLITLPGRLCQNGRPVPAGYDWQKYAREMTATGWAVYQAAKERNQERVAELTNDIATGCANCHSVYRDKEDRCIPDFGVTRQ</sequence>
<dbReference type="GO" id="GO:0022900">
    <property type="term" value="P:electron transport chain"/>
    <property type="evidence" value="ECO:0007669"/>
    <property type="project" value="InterPro"/>
</dbReference>
<name>A0A382YH99_9ZZZZ</name>
<dbReference type="GO" id="GO:0005506">
    <property type="term" value="F:iron ion binding"/>
    <property type="evidence" value="ECO:0007669"/>
    <property type="project" value="InterPro"/>
</dbReference>
<dbReference type="SUPFAM" id="SSF47175">
    <property type="entry name" value="Cytochromes"/>
    <property type="match status" value="1"/>
</dbReference>
<dbReference type="InterPro" id="IPR010980">
    <property type="entry name" value="Cyt_c/b562"/>
</dbReference>